<name>A0A9W8MMH9_9AGAR</name>
<accession>A0A9W8MMH9</accession>
<feature type="non-terminal residue" evidence="1">
    <location>
        <position position="53"/>
    </location>
</feature>
<protein>
    <submittedName>
        <fullName evidence="1">Uncharacterized protein</fullName>
    </submittedName>
</protein>
<reference evidence="1" key="1">
    <citation type="submission" date="2022-06" db="EMBL/GenBank/DDBJ databases">
        <title>Genome Sequence of Candolleomyces eurysporus.</title>
        <authorList>
            <person name="Buettner E."/>
        </authorList>
    </citation>
    <scope>NUCLEOTIDE SEQUENCE</scope>
    <source>
        <strain evidence="1">VTCC 930004</strain>
    </source>
</reference>
<dbReference type="Proteomes" id="UP001140091">
    <property type="component" value="Unassembled WGS sequence"/>
</dbReference>
<gene>
    <name evidence="1" type="ORF">H1R20_g997</name>
</gene>
<evidence type="ECO:0000313" key="1">
    <source>
        <dbReference type="EMBL" id="KAJ2936096.1"/>
    </source>
</evidence>
<evidence type="ECO:0000313" key="2">
    <source>
        <dbReference type="Proteomes" id="UP001140091"/>
    </source>
</evidence>
<dbReference type="AlphaFoldDB" id="A0A9W8MMH9"/>
<keyword evidence="2" id="KW-1185">Reference proteome</keyword>
<proteinExistence type="predicted"/>
<comment type="caution">
    <text evidence="1">The sequence shown here is derived from an EMBL/GenBank/DDBJ whole genome shotgun (WGS) entry which is preliminary data.</text>
</comment>
<sequence length="53" mass="6144">MEMDRYSRIAPILELDKSINVFSKELFWSIMEEAGPFVGPDILNEVPQAKIQF</sequence>
<dbReference type="EMBL" id="JANBPK010000177">
    <property type="protein sequence ID" value="KAJ2936096.1"/>
    <property type="molecule type" value="Genomic_DNA"/>
</dbReference>
<organism evidence="1 2">
    <name type="scientific">Candolleomyces eurysporus</name>
    <dbReference type="NCBI Taxonomy" id="2828524"/>
    <lineage>
        <taxon>Eukaryota</taxon>
        <taxon>Fungi</taxon>
        <taxon>Dikarya</taxon>
        <taxon>Basidiomycota</taxon>
        <taxon>Agaricomycotina</taxon>
        <taxon>Agaricomycetes</taxon>
        <taxon>Agaricomycetidae</taxon>
        <taxon>Agaricales</taxon>
        <taxon>Agaricineae</taxon>
        <taxon>Psathyrellaceae</taxon>
        <taxon>Candolleomyces</taxon>
    </lineage>
</organism>